<reference evidence="16 17" key="1">
    <citation type="submission" date="2019-12" db="EMBL/GenBank/DDBJ databases">
        <authorList>
            <person name="Alioto T."/>
            <person name="Alioto T."/>
            <person name="Gomez Garrido J."/>
        </authorList>
    </citation>
    <scope>NUCLEOTIDE SEQUENCE [LARGE SCALE GENOMIC DNA]</scope>
</reference>
<dbReference type="PROSITE" id="PS00436">
    <property type="entry name" value="PEROXIDASE_2"/>
    <property type="match status" value="1"/>
</dbReference>
<accession>A0A8S0SCE7</accession>
<organism evidence="16 17">
    <name type="scientific">Olea europaea subsp. europaea</name>
    <dbReference type="NCBI Taxonomy" id="158383"/>
    <lineage>
        <taxon>Eukaryota</taxon>
        <taxon>Viridiplantae</taxon>
        <taxon>Streptophyta</taxon>
        <taxon>Embryophyta</taxon>
        <taxon>Tracheophyta</taxon>
        <taxon>Spermatophyta</taxon>
        <taxon>Magnoliopsida</taxon>
        <taxon>eudicotyledons</taxon>
        <taxon>Gunneridae</taxon>
        <taxon>Pentapetalae</taxon>
        <taxon>asterids</taxon>
        <taxon>lamiids</taxon>
        <taxon>Lamiales</taxon>
        <taxon>Oleaceae</taxon>
        <taxon>Oleeae</taxon>
        <taxon>Olea</taxon>
    </lineage>
</organism>
<evidence type="ECO:0000313" key="16">
    <source>
        <dbReference type="EMBL" id="CAA2990537.1"/>
    </source>
</evidence>
<name>A0A8S0SCE7_OLEEU</name>
<feature type="binding site" evidence="11">
    <location>
        <position position="26"/>
    </location>
    <ligand>
        <name>Ca(2+)</name>
        <dbReference type="ChEBI" id="CHEBI:29108"/>
        <label>1</label>
    </ligand>
</feature>
<comment type="caution">
    <text evidence="16">The sequence shown here is derived from an EMBL/GenBank/DDBJ whole genome shotgun (WGS) entry which is preliminary data.</text>
</comment>
<dbReference type="SUPFAM" id="SSF48113">
    <property type="entry name" value="Heme-dependent peroxidases"/>
    <property type="match status" value="1"/>
</dbReference>
<keyword evidence="8" id="KW-0560">Oxidoreductase</keyword>
<dbReference type="InterPro" id="IPR010255">
    <property type="entry name" value="Haem_peroxidase_sf"/>
</dbReference>
<evidence type="ECO:0000256" key="13">
    <source>
        <dbReference type="PIRSR" id="PIRSR600823-5"/>
    </source>
</evidence>
<dbReference type="OrthoDB" id="2113341at2759"/>
<evidence type="ECO:0000313" key="17">
    <source>
        <dbReference type="Proteomes" id="UP000594638"/>
    </source>
</evidence>
<feature type="binding site" evidence="11">
    <location>
        <position position="33"/>
    </location>
    <ligand>
        <name>Ca(2+)</name>
        <dbReference type="ChEBI" id="CHEBI:29108"/>
        <label>1</label>
    </ligand>
</feature>
<evidence type="ECO:0000256" key="8">
    <source>
        <dbReference type="ARBA" id="ARBA00023002"/>
    </source>
</evidence>
<feature type="non-terminal residue" evidence="16">
    <location>
        <position position="207"/>
    </location>
</feature>
<feature type="binding site" evidence="11">
    <location>
        <position position="29"/>
    </location>
    <ligand>
        <name>Ca(2+)</name>
        <dbReference type="ChEBI" id="CHEBI:29108"/>
        <label>1</label>
    </ligand>
</feature>
<dbReference type="GO" id="GO:0140825">
    <property type="term" value="F:lactoperoxidase activity"/>
    <property type="evidence" value="ECO:0007669"/>
    <property type="project" value="UniProtKB-EC"/>
</dbReference>
<dbReference type="EMBL" id="CACTIH010004316">
    <property type="protein sequence ID" value="CAA2990537.1"/>
    <property type="molecule type" value="Genomic_DNA"/>
</dbReference>
<dbReference type="GO" id="GO:0046872">
    <property type="term" value="F:metal ion binding"/>
    <property type="evidence" value="ECO:0007669"/>
    <property type="project" value="UniProtKB-KW"/>
</dbReference>
<evidence type="ECO:0000259" key="15">
    <source>
        <dbReference type="PROSITE" id="PS50873"/>
    </source>
</evidence>
<evidence type="ECO:0000256" key="4">
    <source>
        <dbReference type="ARBA" id="ARBA00022559"/>
    </source>
</evidence>
<comment type="cofactor">
    <cofactor evidence="2">
        <name>heme b</name>
        <dbReference type="ChEBI" id="CHEBI:60344"/>
    </cofactor>
</comment>
<proteinExistence type="inferred from homology"/>
<dbReference type="Proteomes" id="UP000594638">
    <property type="component" value="Unassembled WGS sequence"/>
</dbReference>
<evidence type="ECO:0000256" key="3">
    <source>
        <dbReference type="ARBA" id="ARBA00012313"/>
    </source>
</evidence>
<keyword evidence="7 11" id="KW-0106">Calcium</keyword>
<evidence type="ECO:0000256" key="6">
    <source>
        <dbReference type="ARBA" id="ARBA00022723"/>
    </source>
</evidence>
<gene>
    <name evidence="16" type="ORF">OLEA9_A050632</name>
</gene>
<dbReference type="InterPro" id="IPR000823">
    <property type="entry name" value="Peroxidase_pln"/>
</dbReference>
<feature type="site" description="Transition state stabilizer" evidence="12">
    <location>
        <position position="21"/>
    </location>
</feature>
<comment type="cofactor">
    <cofactor evidence="11">
        <name>Ca(2+)</name>
        <dbReference type="ChEBI" id="CHEBI:29108"/>
    </cofactor>
    <text evidence="11">Binds 2 calcium ions per subunit.</text>
</comment>
<keyword evidence="6 11" id="KW-0479">Metal-binding</keyword>
<evidence type="ECO:0000256" key="7">
    <source>
        <dbReference type="ARBA" id="ARBA00022837"/>
    </source>
</evidence>
<keyword evidence="4 16" id="KW-0575">Peroxidase</keyword>
<feature type="binding site" evidence="11">
    <location>
        <position position="44"/>
    </location>
    <ligand>
        <name>Ca(2+)</name>
        <dbReference type="ChEBI" id="CHEBI:29108"/>
        <label>1</label>
    </ligand>
</feature>
<feature type="binding site" evidence="11">
    <location>
        <position position="31"/>
    </location>
    <ligand>
        <name>Ca(2+)</name>
        <dbReference type="ChEBI" id="CHEBI:29108"/>
        <label>1</label>
    </ligand>
</feature>
<evidence type="ECO:0000256" key="10">
    <source>
        <dbReference type="PIRSR" id="PIRSR600823-1"/>
    </source>
</evidence>
<dbReference type="InterPro" id="IPR002016">
    <property type="entry name" value="Haem_peroxidase"/>
</dbReference>
<keyword evidence="17" id="KW-1185">Reference proteome</keyword>
<evidence type="ECO:0000256" key="14">
    <source>
        <dbReference type="RuleBase" id="RU004241"/>
    </source>
</evidence>
<feature type="disulfide bond" evidence="13">
    <location>
        <begin position="27"/>
        <end position="32"/>
    </location>
</feature>
<dbReference type="InterPro" id="IPR019794">
    <property type="entry name" value="Peroxidases_AS"/>
</dbReference>
<evidence type="ECO:0000256" key="12">
    <source>
        <dbReference type="PIRSR" id="PIRSR600823-4"/>
    </source>
</evidence>
<evidence type="ECO:0000256" key="11">
    <source>
        <dbReference type="PIRSR" id="PIRSR600823-3"/>
    </source>
</evidence>
<dbReference type="AlphaFoldDB" id="A0A8S0SCE7"/>
<feature type="domain" description="Plant heme peroxidase family profile" evidence="15">
    <location>
        <begin position="1"/>
        <end position="182"/>
    </location>
</feature>
<keyword evidence="5" id="KW-0349">Heme</keyword>
<dbReference type="EC" id="1.11.1.7" evidence="3"/>
<keyword evidence="9" id="KW-0408">Iron</keyword>
<evidence type="ECO:0000256" key="5">
    <source>
        <dbReference type="ARBA" id="ARBA00022617"/>
    </source>
</evidence>
<dbReference type="PROSITE" id="PS50873">
    <property type="entry name" value="PEROXIDASE_4"/>
    <property type="match status" value="1"/>
</dbReference>
<keyword evidence="13" id="KW-1015">Disulfide bond</keyword>
<sequence>MQVAVKSRFNLNPTITSGLLRMHFHDCFVQGCDGSILINGDGTEKMAGPNRLLRGYEVIDDAKTQLEAACPGVVSCADIFALAARDAVLLHCSQFLMINSSDRTCCMMRQYYELSKFAKKGLNAQDLVTLFETTYLAKVKTSQKLPKEEIAQRQELQSTEPRRKKSRTAVKVGAVVVSRGCHQRFTINKQPSIHLVLFQIPHCFGLW</sequence>
<comment type="catalytic activity">
    <reaction evidence="1">
        <text>2 a phenolic donor + H2O2 = 2 a phenolic radical donor + 2 H2O</text>
        <dbReference type="Rhea" id="RHEA:56136"/>
        <dbReference type="ChEBI" id="CHEBI:15377"/>
        <dbReference type="ChEBI" id="CHEBI:16240"/>
        <dbReference type="ChEBI" id="CHEBI:139520"/>
        <dbReference type="ChEBI" id="CHEBI:139521"/>
        <dbReference type="EC" id="1.11.1.7"/>
    </reaction>
</comment>
<dbReference type="Gramene" id="OE9A050632T1">
    <property type="protein sequence ID" value="OE9A050632C1"/>
    <property type="gene ID" value="OE9A050632"/>
</dbReference>
<dbReference type="PRINTS" id="PR00458">
    <property type="entry name" value="PEROXIDASE"/>
</dbReference>
<dbReference type="GO" id="GO:0006979">
    <property type="term" value="P:response to oxidative stress"/>
    <property type="evidence" value="ECO:0007669"/>
    <property type="project" value="InterPro"/>
</dbReference>
<comment type="similarity">
    <text evidence="14">Belongs to the peroxidase family.</text>
</comment>
<dbReference type="PANTHER" id="PTHR31235">
    <property type="entry name" value="PEROXIDASE 25-RELATED"/>
    <property type="match status" value="1"/>
</dbReference>
<evidence type="ECO:0000256" key="1">
    <source>
        <dbReference type="ARBA" id="ARBA00000189"/>
    </source>
</evidence>
<evidence type="ECO:0000256" key="2">
    <source>
        <dbReference type="ARBA" id="ARBA00001970"/>
    </source>
</evidence>
<dbReference type="GO" id="GO:0020037">
    <property type="term" value="F:heme binding"/>
    <property type="evidence" value="ECO:0007669"/>
    <property type="project" value="InterPro"/>
</dbReference>
<dbReference type="PRINTS" id="PR00461">
    <property type="entry name" value="PLPEROXIDASE"/>
</dbReference>
<dbReference type="Gene3D" id="1.10.520.10">
    <property type="match status" value="1"/>
</dbReference>
<feature type="binding site" evidence="11">
    <location>
        <position position="35"/>
    </location>
    <ligand>
        <name>Ca(2+)</name>
        <dbReference type="ChEBI" id="CHEBI:29108"/>
        <label>1</label>
    </ligand>
</feature>
<protein>
    <recommendedName>
        <fullName evidence="3">peroxidase</fullName>
        <ecNumber evidence="3">1.11.1.7</ecNumber>
    </recommendedName>
</protein>
<feature type="active site" description="Proton acceptor" evidence="10">
    <location>
        <position position="25"/>
    </location>
</feature>
<dbReference type="Pfam" id="PF00141">
    <property type="entry name" value="peroxidase"/>
    <property type="match status" value="1"/>
</dbReference>
<evidence type="ECO:0000256" key="9">
    <source>
        <dbReference type="ARBA" id="ARBA00023004"/>
    </source>
</evidence>